<proteinExistence type="inferred from homology"/>
<reference evidence="4" key="2">
    <citation type="submission" date="2020-08" db="EMBL/GenBank/DDBJ databases">
        <title>Plant Genome Project.</title>
        <authorList>
            <person name="Zhang R.-G."/>
        </authorList>
    </citation>
    <scope>NUCLEOTIDE SEQUENCE</scope>
    <source>
        <strain evidence="4">Huo1</strain>
        <tissue evidence="4">Leaf</tissue>
    </source>
</reference>
<dbReference type="EMBL" id="PNBA02000001">
    <property type="protein sequence ID" value="KAG6435951.1"/>
    <property type="molecule type" value="Genomic_DNA"/>
</dbReference>
<evidence type="ECO:0000256" key="2">
    <source>
        <dbReference type="ARBA" id="ARBA00023163"/>
    </source>
</evidence>
<dbReference type="PANTHER" id="PTHR31636">
    <property type="entry name" value="OSJNBA0084A10.13 PROTEIN-RELATED"/>
    <property type="match status" value="1"/>
</dbReference>
<feature type="region of interest" description="Leucine repeat II (LRII)" evidence="3">
    <location>
        <begin position="259"/>
        <end position="291"/>
    </location>
</feature>
<sequence>MSMVMDLGFPSFDYSTTTMTAASADEGCNWNTWSPVVDWKALSGDQEDFQNLIDSMMDENVVLHPIDQLEETEEEEEYNNLSPEYNMAEAEDSKGVRLIHLLTAAAEAVVGPNECRGLARVILVRLKELVSPTDGTNMERLAAYFTDALQALLDAASGGKHPLGVEHHRTDVLAAFQLLQDMSPYVKFGHFTANQAILEAVTHDRRVHIVDYDIMEGIQWAPLMQALASRKDGPPAPHLRITAVSRSGTGRRSFSAVQETGRRLANFAASIGKPFSFHQCRLDADETFRPSSLKLVRGEALVVNCMLHLPHFTHRAPDSIASFLSGARTLNPRLITLVEEETAPPSEGGFLGRFMDLLHHFSAIYDSLEAGFPMQWRARALVERVFLGPRIMGSLARMYRARETGEGCSWGQWMGAVGFHPVNISFANHCQAKLLLGLYNDGYRVEELTSNKLVLGWKLRRLLSASIWTSQDCDL</sequence>
<evidence type="ECO:0000256" key="1">
    <source>
        <dbReference type="ARBA" id="ARBA00023015"/>
    </source>
</evidence>
<evidence type="ECO:0008006" key="6">
    <source>
        <dbReference type="Google" id="ProtNLM"/>
    </source>
</evidence>
<protein>
    <recommendedName>
        <fullName evidence="6">Nodulation-signaling pathway 2 protein</fullName>
    </recommendedName>
</protein>
<comment type="similarity">
    <text evidence="3">Belongs to the GRAS family.</text>
</comment>
<gene>
    <name evidence="4" type="ORF">SASPL_100832</name>
</gene>
<dbReference type="OrthoDB" id="646981at2759"/>
<feature type="region of interest" description="SAW" evidence="3">
    <location>
        <begin position="396"/>
        <end position="469"/>
    </location>
</feature>
<comment type="caution">
    <text evidence="4">The sequence shown here is derived from an EMBL/GenBank/DDBJ whole genome shotgun (WGS) entry which is preliminary data.</text>
</comment>
<feature type="short sequence motif" description="VHIID" evidence="3">
    <location>
        <begin position="207"/>
        <end position="211"/>
    </location>
</feature>
<evidence type="ECO:0000313" key="4">
    <source>
        <dbReference type="EMBL" id="KAG6435951.1"/>
    </source>
</evidence>
<evidence type="ECO:0000313" key="5">
    <source>
        <dbReference type="Proteomes" id="UP000298416"/>
    </source>
</evidence>
<dbReference type="Pfam" id="PF03514">
    <property type="entry name" value="GRAS"/>
    <property type="match status" value="1"/>
</dbReference>
<organism evidence="4">
    <name type="scientific">Salvia splendens</name>
    <name type="common">Scarlet sage</name>
    <dbReference type="NCBI Taxonomy" id="180675"/>
    <lineage>
        <taxon>Eukaryota</taxon>
        <taxon>Viridiplantae</taxon>
        <taxon>Streptophyta</taxon>
        <taxon>Embryophyta</taxon>
        <taxon>Tracheophyta</taxon>
        <taxon>Spermatophyta</taxon>
        <taxon>Magnoliopsida</taxon>
        <taxon>eudicotyledons</taxon>
        <taxon>Gunneridae</taxon>
        <taxon>Pentapetalae</taxon>
        <taxon>asterids</taxon>
        <taxon>lamiids</taxon>
        <taxon>Lamiales</taxon>
        <taxon>Lamiaceae</taxon>
        <taxon>Nepetoideae</taxon>
        <taxon>Mentheae</taxon>
        <taxon>Salviinae</taxon>
        <taxon>Salvia</taxon>
        <taxon>Salvia subgen. Calosphace</taxon>
        <taxon>core Calosphace</taxon>
    </lineage>
</organism>
<dbReference type="PROSITE" id="PS50985">
    <property type="entry name" value="GRAS"/>
    <property type="match status" value="1"/>
</dbReference>
<keyword evidence="5" id="KW-1185">Reference proteome</keyword>
<dbReference type="Proteomes" id="UP000298416">
    <property type="component" value="Unassembled WGS sequence"/>
</dbReference>
<dbReference type="AlphaFoldDB" id="A0A8X8YNZ4"/>
<accession>A0A8X8YNZ4</accession>
<keyword evidence="1" id="KW-0805">Transcription regulation</keyword>
<keyword evidence="2" id="KW-0804">Transcription</keyword>
<comment type="caution">
    <text evidence="3">Lacks conserved residue(s) required for the propagation of feature annotation.</text>
</comment>
<reference evidence="4" key="1">
    <citation type="submission" date="2018-01" db="EMBL/GenBank/DDBJ databases">
        <authorList>
            <person name="Mao J.F."/>
        </authorList>
    </citation>
    <scope>NUCLEOTIDE SEQUENCE</scope>
    <source>
        <strain evidence="4">Huo1</strain>
        <tissue evidence="4">Leaf</tissue>
    </source>
</reference>
<dbReference type="InterPro" id="IPR005202">
    <property type="entry name" value="TF_GRAS"/>
</dbReference>
<evidence type="ECO:0000256" key="3">
    <source>
        <dbReference type="PROSITE-ProRule" id="PRU01191"/>
    </source>
</evidence>
<name>A0A8X8YNZ4_SALSN</name>